<evidence type="ECO:0000313" key="1">
    <source>
        <dbReference type="EMBL" id="GES96077.1"/>
    </source>
</evidence>
<dbReference type="AlphaFoldDB" id="A0A8H3LZR9"/>
<sequence>MCVGDHYIKSIIPIFIKLESISFEFNILDKKDIRESKSILAKNIPENLIFGFSTCSHDIIDIIDIDEYAERKYVNYWVTQEEGEFFLFTNPTIGSKKYSDTLLSCCLVSREWCLLAIYWLWKKPFHICPCQNGKLLIRTCLKFLSDDSIPRFYDDDTEQPPLFNYASFLQHLNFHEIYNAAWNYYNFWNVEDEYNPVTEEEKILFMEQDLNDIKYYEFDEQDNNYYEFDEEDDDDWTIEESDDYSQYEVESIEDFSQYEFEDLKDKILLLTSKLCQIFLLHSNKIISLNLCTSEMENGNVINEKWINIFKLENASSALANIKKFVSGGLYDLQSIINIMINICHDIEILEIIFEDDNFKYSFSNLIKNQKKLKELNIIGMNKYNFNEMIDFLSYQSYSLRILHFEGCIFKNGIPFKEMSLLQNLELLTLINCDIVDIPRKNLDYSFPSLKKLYFDTDFDTNLDTYLNLYRNFDTNLDMRIPCTKEIEKLISCSSNLEKIILFGSKIRLSNIFNIIANGCSNIKILDIQVDKHYIESIIPIFIQCQQLESISLQLDILNNRQEINESMTILAKNIPKSLSMLKLMISIEIDDLKAFFSQFDGLLKVFGFGFNYCYSYDDLDIEIKKYAEKKRITYRIVNNESCNYYYIEFDI</sequence>
<comment type="caution">
    <text evidence="1">The sequence shown here is derived from an EMBL/GenBank/DDBJ whole genome shotgun (WGS) entry which is preliminary data.</text>
</comment>
<dbReference type="InterPro" id="IPR032675">
    <property type="entry name" value="LRR_dom_sf"/>
</dbReference>
<evidence type="ECO:0000313" key="2">
    <source>
        <dbReference type="Proteomes" id="UP000615446"/>
    </source>
</evidence>
<reference evidence="1" key="1">
    <citation type="submission" date="2019-10" db="EMBL/GenBank/DDBJ databases">
        <title>Conservation and host-specific expression of non-tandemly repeated heterogenous ribosome RNA gene in arbuscular mycorrhizal fungi.</title>
        <authorList>
            <person name="Maeda T."/>
            <person name="Kobayashi Y."/>
            <person name="Nakagawa T."/>
            <person name="Ezawa T."/>
            <person name="Yamaguchi K."/>
            <person name="Bino T."/>
            <person name="Nishimoto Y."/>
            <person name="Shigenobu S."/>
            <person name="Kawaguchi M."/>
        </authorList>
    </citation>
    <scope>NUCLEOTIDE SEQUENCE</scope>
    <source>
        <strain evidence="1">HR1</strain>
    </source>
</reference>
<dbReference type="EMBL" id="BLAL01000246">
    <property type="protein sequence ID" value="GES96077.1"/>
    <property type="molecule type" value="Genomic_DNA"/>
</dbReference>
<proteinExistence type="predicted"/>
<name>A0A8H3LZR9_9GLOM</name>
<dbReference type="Proteomes" id="UP000615446">
    <property type="component" value="Unassembled WGS sequence"/>
</dbReference>
<dbReference type="SUPFAM" id="SSF52047">
    <property type="entry name" value="RNI-like"/>
    <property type="match status" value="1"/>
</dbReference>
<accession>A0A8H3LZR9</accession>
<gene>
    <name evidence="1" type="ORF">RCL2_002271800</name>
</gene>
<organism evidence="1 2">
    <name type="scientific">Rhizophagus clarus</name>
    <dbReference type="NCBI Taxonomy" id="94130"/>
    <lineage>
        <taxon>Eukaryota</taxon>
        <taxon>Fungi</taxon>
        <taxon>Fungi incertae sedis</taxon>
        <taxon>Mucoromycota</taxon>
        <taxon>Glomeromycotina</taxon>
        <taxon>Glomeromycetes</taxon>
        <taxon>Glomerales</taxon>
        <taxon>Glomeraceae</taxon>
        <taxon>Rhizophagus</taxon>
    </lineage>
</organism>
<dbReference type="OrthoDB" id="2317902at2759"/>
<dbReference type="Gene3D" id="3.80.10.10">
    <property type="entry name" value="Ribonuclease Inhibitor"/>
    <property type="match status" value="1"/>
</dbReference>
<protein>
    <submittedName>
        <fullName evidence="1">Uncharacterized protein</fullName>
    </submittedName>
</protein>